<dbReference type="RefSeq" id="XP_018098419.1">
    <property type="nucleotide sequence ID" value="XM_018242930.2"/>
</dbReference>
<dbReference type="PANTHER" id="PTHR21436">
    <property type="entry name" value="COILED-COIL DOMAIN-CONTAINING PROTEIN 142"/>
    <property type="match status" value="1"/>
</dbReference>
<accession>A0A8J0U7X4</accession>
<reference evidence="3" key="1">
    <citation type="submission" date="2025-08" db="UniProtKB">
        <authorList>
            <consortium name="RefSeq"/>
        </authorList>
    </citation>
    <scope>IDENTIFICATION</scope>
    <source>
        <strain evidence="3">J_2021</strain>
        <tissue evidence="3">Erythrocytes</tissue>
    </source>
</reference>
<dbReference type="KEGG" id="xla:108706468"/>
<feature type="domain" description="Coiled-coil protein 142 C-terminal" evidence="1">
    <location>
        <begin position="349"/>
        <end position="758"/>
    </location>
</feature>
<evidence type="ECO:0000259" key="1">
    <source>
        <dbReference type="Pfam" id="PF14923"/>
    </source>
</evidence>
<dbReference type="GeneID" id="108706468"/>
<dbReference type="OrthoDB" id="6579237at2759"/>
<sequence>MRKCLCLESKAGVGCASCSPVHLMLQSSRPGDVPGDVPADVPVEVPPLLAPSLLEADFTSQLQQVVIGLAEQQQRCPAAHKGPWHHVERMVRVSRQRQQLLLVRDYCVCVKRVSDVTQYLAVVLERDPLPDMGKLSALALELGGHWQHSVSLHRRLLRDLCSSSSAHTLHRKLNLLLAEALVLLEQSIVSMVKSLARAHIHSARDLLQVLTVYNQLLCGRAKWIGMEPFPLPRVLQVLAQERALALSTRFLQTLASMGLGAALHSDIQTCDPSPVFCVQHLLPAPCVSPWVQDFRNALLTLIEEDRNQIDAILQTLISAEPITHKLAQHRDPGTVGTVPALYSHYCAHLWPVFYSNMYHAFYSQLSTAVPSLPVCGDPMCLALLRILHGTLASVQVPELCRKEGQTLCARLISSCLSIAWDRVLCQALSSMMTDKCVLPCLSPGTTNSWIPRSRTAGILVQLCDLLSFALSSTSAGSEVLPGCPDRVFGSRCVATLSLCDTWLRARTQLYHSTGSLGPLLLVTHGDLPVLQAEAQRLCSLITETGTLTSAPRNKVLSLQIQRLREGIEVLSGTLPHSLGSLCTRLAQDMFLNLMPTGRHWRGKFSEGNHVTPSEYIVSSANYVLVPIVGGVCDFPQEWQVSALSAALRAFLEAWMAHILQQRLKFSLQGALQLRCDFESLRGLLQSSDSGLSPDVIQTLLSLPVFQQSDNAVTCLLQQPTRKSYLHSCACPLLFCCAPLCRVAVENVSDSLQSLDRLERRAWDRRHSADVPRQNHDSYLLHNQRQWLSLRVHRGWGALRVPWDGP</sequence>
<dbReference type="Pfam" id="PF14923">
    <property type="entry name" value="CCDC142"/>
    <property type="match status" value="1"/>
</dbReference>
<keyword evidence="2" id="KW-1185">Reference proteome</keyword>
<evidence type="ECO:0000313" key="3">
    <source>
        <dbReference type="RefSeq" id="XP_018098419.1"/>
    </source>
</evidence>
<dbReference type="InterPro" id="IPR055350">
    <property type="entry name" value="CCDC142_C"/>
</dbReference>
<organism evidence="2 3">
    <name type="scientific">Xenopus laevis</name>
    <name type="common">African clawed frog</name>
    <dbReference type="NCBI Taxonomy" id="8355"/>
    <lineage>
        <taxon>Eukaryota</taxon>
        <taxon>Metazoa</taxon>
        <taxon>Chordata</taxon>
        <taxon>Craniata</taxon>
        <taxon>Vertebrata</taxon>
        <taxon>Euteleostomi</taxon>
        <taxon>Amphibia</taxon>
        <taxon>Batrachia</taxon>
        <taxon>Anura</taxon>
        <taxon>Pipoidea</taxon>
        <taxon>Pipidae</taxon>
        <taxon>Xenopodinae</taxon>
        <taxon>Xenopus</taxon>
        <taxon>Xenopus</taxon>
    </lineage>
</organism>
<dbReference type="InterPro" id="IPR026700">
    <property type="entry name" value="CCDC142"/>
</dbReference>
<dbReference type="Proteomes" id="UP000186698">
    <property type="component" value="Chromosome 1S"/>
</dbReference>
<dbReference type="AlphaFoldDB" id="A0A8J0U7X4"/>
<gene>
    <name evidence="3" type="primary">LOC108706468</name>
</gene>
<proteinExistence type="predicted"/>
<name>A0A8J0U7X4_XENLA</name>
<evidence type="ECO:0000313" key="2">
    <source>
        <dbReference type="Proteomes" id="UP000186698"/>
    </source>
</evidence>
<protein>
    <submittedName>
        <fullName evidence="3">Coiled-coil domain-containing protein 142 isoform X1</fullName>
    </submittedName>
</protein>
<dbReference type="PANTHER" id="PTHR21436:SF2">
    <property type="entry name" value="COILED-COIL DOMAIN-CONTAINING PROTEIN 142"/>
    <property type="match status" value="1"/>
</dbReference>